<accession>A0A1H8IPS3</accession>
<protein>
    <submittedName>
        <fullName evidence="1">Uncharacterized protein</fullName>
    </submittedName>
</protein>
<dbReference type="EMBL" id="FOBF01000033">
    <property type="protein sequence ID" value="SEN70920.1"/>
    <property type="molecule type" value="Genomic_DNA"/>
</dbReference>
<evidence type="ECO:0000313" key="1">
    <source>
        <dbReference type="EMBL" id="SEN70920.1"/>
    </source>
</evidence>
<evidence type="ECO:0000313" key="2">
    <source>
        <dbReference type="Proteomes" id="UP000198953"/>
    </source>
</evidence>
<organism evidence="1 2">
    <name type="scientific">Nonomuraea pusilla</name>
    <dbReference type="NCBI Taxonomy" id="46177"/>
    <lineage>
        <taxon>Bacteria</taxon>
        <taxon>Bacillati</taxon>
        <taxon>Actinomycetota</taxon>
        <taxon>Actinomycetes</taxon>
        <taxon>Streptosporangiales</taxon>
        <taxon>Streptosporangiaceae</taxon>
        <taxon>Nonomuraea</taxon>
    </lineage>
</organism>
<dbReference type="AlphaFoldDB" id="A0A1H8IPS3"/>
<dbReference type="Proteomes" id="UP000198953">
    <property type="component" value="Unassembled WGS sequence"/>
</dbReference>
<dbReference type="RefSeq" id="WP_055509411.1">
    <property type="nucleotide sequence ID" value="NZ_BBZG01000006.1"/>
</dbReference>
<gene>
    <name evidence="1" type="ORF">SAMN05660976_08128</name>
</gene>
<name>A0A1H8IPS3_9ACTN</name>
<dbReference type="OrthoDB" id="3536621at2"/>
<dbReference type="STRING" id="46177.SAMN05660976_08128"/>
<keyword evidence="2" id="KW-1185">Reference proteome</keyword>
<proteinExistence type="predicted"/>
<sequence length="157" mass="17764">MGFFGTYLYDGQRWTAHEDDPPPPATEPWLMVNIYDSDIATVVYQPQGRGSGVAYLGFTPRTYFEDDEASPPTDVVREAMGLADWWMWRGRGEGEVEHAVKASELLGYLAHDQDPEEIELDDEENVVDLDDADVFVEVKAARFLEALDLPIPEFFSD</sequence>
<reference evidence="1 2" key="1">
    <citation type="submission" date="2016-10" db="EMBL/GenBank/DDBJ databases">
        <authorList>
            <person name="de Groot N.N."/>
        </authorList>
    </citation>
    <scope>NUCLEOTIDE SEQUENCE [LARGE SCALE GENOMIC DNA]</scope>
    <source>
        <strain evidence="1 2">DSM 43357</strain>
    </source>
</reference>